<name>A0A645GQN7_9ZZZZ</name>
<dbReference type="EMBL" id="VSSQ01079482">
    <property type="protein sequence ID" value="MPN28995.1"/>
    <property type="molecule type" value="Genomic_DNA"/>
</dbReference>
<sequence length="56" mass="6363">MPFLREMRDGDESFDAAATYDEAALHLADSLYRYRLVVLRLCFEPVPTLVKFAAPA</sequence>
<comment type="caution">
    <text evidence="1">The sequence shown here is derived from an EMBL/GenBank/DDBJ whole genome shotgun (WGS) entry which is preliminary data.</text>
</comment>
<reference evidence="1" key="1">
    <citation type="submission" date="2019-08" db="EMBL/GenBank/DDBJ databases">
        <authorList>
            <person name="Kucharzyk K."/>
            <person name="Murdoch R.W."/>
            <person name="Higgins S."/>
            <person name="Loffler F."/>
        </authorList>
    </citation>
    <scope>NUCLEOTIDE SEQUENCE</scope>
</reference>
<gene>
    <name evidence="1" type="ORF">SDC9_176442</name>
</gene>
<organism evidence="1">
    <name type="scientific">bioreactor metagenome</name>
    <dbReference type="NCBI Taxonomy" id="1076179"/>
    <lineage>
        <taxon>unclassified sequences</taxon>
        <taxon>metagenomes</taxon>
        <taxon>ecological metagenomes</taxon>
    </lineage>
</organism>
<protein>
    <submittedName>
        <fullName evidence="1">Uncharacterized protein</fullName>
    </submittedName>
</protein>
<dbReference type="AlphaFoldDB" id="A0A645GQN7"/>
<accession>A0A645GQN7</accession>
<proteinExistence type="predicted"/>
<evidence type="ECO:0000313" key="1">
    <source>
        <dbReference type="EMBL" id="MPN28995.1"/>
    </source>
</evidence>